<sequence>MKSLPVEKYKRQALKPRRVSWILICKQAALSAYEVYLQLNDDHWKDIPFMYGLGMVYFHYNEHYWYEYQVLNACSAI</sequence>
<name>A0A4Y2ACE1_ARAVE</name>
<evidence type="ECO:0000313" key="1">
    <source>
        <dbReference type="EMBL" id="GBL76896.1"/>
    </source>
</evidence>
<dbReference type="Proteomes" id="UP000499080">
    <property type="component" value="Unassembled WGS sequence"/>
</dbReference>
<reference evidence="1 2" key="1">
    <citation type="journal article" date="2019" name="Sci. Rep.">
        <title>Orb-weaving spider Araneus ventricosus genome elucidates the spidroin gene catalogue.</title>
        <authorList>
            <person name="Kono N."/>
            <person name="Nakamura H."/>
            <person name="Ohtoshi R."/>
            <person name="Moran D.A.P."/>
            <person name="Shinohara A."/>
            <person name="Yoshida Y."/>
            <person name="Fujiwara M."/>
            <person name="Mori M."/>
            <person name="Tomita M."/>
            <person name="Arakawa K."/>
        </authorList>
    </citation>
    <scope>NUCLEOTIDE SEQUENCE [LARGE SCALE GENOMIC DNA]</scope>
</reference>
<dbReference type="EMBL" id="BGPR01000011">
    <property type="protein sequence ID" value="GBL76896.1"/>
    <property type="molecule type" value="Genomic_DNA"/>
</dbReference>
<proteinExistence type="predicted"/>
<accession>A0A4Y2ACE1</accession>
<dbReference type="AlphaFoldDB" id="A0A4Y2ACE1"/>
<evidence type="ECO:0000313" key="2">
    <source>
        <dbReference type="Proteomes" id="UP000499080"/>
    </source>
</evidence>
<gene>
    <name evidence="1" type="ORF">AVEN_12577_1</name>
</gene>
<dbReference type="OrthoDB" id="418911at2759"/>
<comment type="caution">
    <text evidence="1">The sequence shown here is derived from an EMBL/GenBank/DDBJ whole genome shotgun (WGS) entry which is preliminary data.</text>
</comment>
<organism evidence="1 2">
    <name type="scientific">Araneus ventricosus</name>
    <name type="common">Orbweaver spider</name>
    <name type="synonym">Epeira ventricosa</name>
    <dbReference type="NCBI Taxonomy" id="182803"/>
    <lineage>
        <taxon>Eukaryota</taxon>
        <taxon>Metazoa</taxon>
        <taxon>Ecdysozoa</taxon>
        <taxon>Arthropoda</taxon>
        <taxon>Chelicerata</taxon>
        <taxon>Arachnida</taxon>
        <taxon>Araneae</taxon>
        <taxon>Araneomorphae</taxon>
        <taxon>Entelegynae</taxon>
        <taxon>Araneoidea</taxon>
        <taxon>Araneidae</taxon>
        <taxon>Araneus</taxon>
    </lineage>
</organism>
<keyword evidence="2" id="KW-1185">Reference proteome</keyword>
<protein>
    <submittedName>
        <fullName evidence="1">Uncharacterized protein</fullName>
    </submittedName>
</protein>